<accession>A0A4S3M5B2</accession>
<gene>
    <name evidence="2" type="ORF">E7681_18675</name>
    <name evidence="1" type="ORF">E7681_18680</name>
</gene>
<dbReference type="AlphaFoldDB" id="A0A4S3M5B2"/>
<dbReference type="EMBL" id="SSMD01000035">
    <property type="protein sequence ID" value="THD70593.1"/>
    <property type="molecule type" value="Genomic_DNA"/>
</dbReference>
<comment type="caution">
    <text evidence="1">The sequence shown here is derived from an EMBL/GenBank/DDBJ whole genome shotgun (WGS) entry which is preliminary data.</text>
</comment>
<evidence type="ECO:0000313" key="1">
    <source>
        <dbReference type="EMBL" id="THD70591.1"/>
    </source>
</evidence>
<dbReference type="Proteomes" id="UP000306113">
    <property type="component" value="Unassembled WGS sequence"/>
</dbReference>
<protein>
    <submittedName>
        <fullName evidence="1">Cytochrome b</fullName>
    </submittedName>
</protein>
<evidence type="ECO:0000313" key="2">
    <source>
        <dbReference type="EMBL" id="THD70593.1"/>
    </source>
</evidence>
<proteinExistence type="predicted"/>
<dbReference type="EMBL" id="SSMD01000036">
    <property type="protein sequence ID" value="THD70591.1"/>
    <property type="molecule type" value="Genomic_DNA"/>
</dbReference>
<organism evidence="1 3">
    <name type="scientific">Thalassobius vesicularis</name>
    <dbReference type="NCBI Taxonomy" id="1294297"/>
    <lineage>
        <taxon>Bacteria</taxon>
        <taxon>Pseudomonadati</taxon>
        <taxon>Pseudomonadota</taxon>
        <taxon>Alphaproteobacteria</taxon>
        <taxon>Rhodobacterales</taxon>
        <taxon>Roseobacteraceae</taxon>
        <taxon>Thalassovita</taxon>
    </lineage>
</organism>
<reference evidence="1 3" key="1">
    <citation type="submission" date="2019-04" db="EMBL/GenBank/DDBJ databases">
        <title>Draft genome sequence of Youngimonas vesicularis.</title>
        <authorList>
            <person name="Hameed A."/>
        </authorList>
    </citation>
    <scope>NUCLEOTIDE SEQUENCE [LARGE SCALE GENOMIC DNA]</scope>
    <source>
        <strain evidence="1 3">CC-AMW-E</strain>
    </source>
</reference>
<evidence type="ECO:0000313" key="3">
    <source>
        <dbReference type="Proteomes" id="UP000306113"/>
    </source>
</evidence>
<sequence>LALVALHVAGAFYHHFVLRDGTLARMRQAKG</sequence>
<keyword evidence="3" id="KW-1185">Reference proteome</keyword>
<name>A0A4S3M5B2_9RHOB</name>
<feature type="non-terminal residue" evidence="1">
    <location>
        <position position="1"/>
    </location>
</feature>